<name>A0A1R2AU95_9CILI</name>
<feature type="coiled-coil region" evidence="1">
    <location>
        <begin position="191"/>
        <end position="225"/>
    </location>
</feature>
<comment type="caution">
    <text evidence="3">The sequence shown here is derived from an EMBL/GenBank/DDBJ whole genome shotgun (WGS) entry which is preliminary data.</text>
</comment>
<organism evidence="3 4">
    <name type="scientific">Stentor coeruleus</name>
    <dbReference type="NCBI Taxonomy" id="5963"/>
    <lineage>
        <taxon>Eukaryota</taxon>
        <taxon>Sar</taxon>
        <taxon>Alveolata</taxon>
        <taxon>Ciliophora</taxon>
        <taxon>Postciliodesmatophora</taxon>
        <taxon>Heterotrichea</taxon>
        <taxon>Heterotrichida</taxon>
        <taxon>Stentoridae</taxon>
        <taxon>Stentor</taxon>
    </lineage>
</organism>
<feature type="region of interest" description="Disordered" evidence="2">
    <location>
        <begin position="1"/>
        <end position="29"/>
    </location>
</feature>
<accession>A0A1R2AU95</accession>
<evidence type="ECO:0000256" key="1">
    <source>
        <dbReference type="SAM" id="Coils"/>
    </source>
</evidence>
<keyword evidence="4" id="KW-1185">Reference proteome</keyword>
<dbReference type="AlphaFoldDB" id="A0A1R2AU95"/>
<evidence type="ECO:0008006" key="5">
    <source>
        <dbReference type="Google" id="ProtNLM"/>
    </source>
</evidence>
<proteinExistence type="predicted"/>
<keyword evidence="1" id="KW-0175">Coiled coil</keyword>
<evidence type="ECO:0000313" key="4">
    <source>
        <dbReference type="Proteomes" id="UP000187209"/>
    </source>
</evidence>
<reference evidence="3 4" key="1">
    <citation type="submission" date="2016-11" db="EMBL/GenBank/DDBJ databases">
        <title>The macronuclear genome of Stentor coeruleus: a giant cell with tiny introns.</title>
        <authorList>
            <person name="Slabodnick M."/>
            <person name="Ruby J.G."/>
            <person name="Reiff S.B."/>
            <person name="Swart E.C."/>
            <person name="Gosai S."/>
            <person name="Prabakaran S."/>
            <person name="Witkowska E."/>
            <person name="Larue G.E."/>
            <person name="Fisher S."/>
            <person name="Freeman R.M."/>
            <person name="Gunawardena J."/>
            <person name="Chu W."/>
            <person name="Stover N.A."/>
            <person name="Gregory B.D."/>
            <person name="Nowacki M."/>
            <person name="Derisi J."/>
            <person name="Roy S.W."/>
            <person name="Marshall W.F."/>
            <person name="Sood P."/>
        </authorList>
    </citation>
    <scope>NUCLEOTIDE SEQUENCE [LARGE SCALE GENOMIC DNA]</scope>
    <source>
        <strain evidence="3">WM001</strain>
    </source>
</reference>
<sequence>MSRINSTLKSRDKSSKDTPLNKSRDLFSPQSYNADSIDIRQKKKLKNSLFSSSPYALNNSVSLKVIDKSKKKYSISIRKQNIKPIQNLKKNNFCLDSTKNLNSFYLNKSNEESDDEYKDYRHTLLRKIEKGGEMGKKFEVCKEVLVELIEKEKNFGYVLSIIKREYDNAITYNELENDTLRKDLRKEENIKTKLSYELKKFIKQYKELNEDYEKLQQSYEEISSKLTRITTLDISSISKTDENWEKVIEENRLFEETLYSVAEELEYYKTTYKKMKKIVKAYEKQGFSIKEMHKSINSTKRKKKITKYEWDEVTPDNTEYENIMSGKINNKER</sequence>
<protein>
    <recommendedName>
        <fullName evidence="5">Translin-associated factor X-interacting protein 1 N-terminal domain-containing protein</fullName>
    </recommendedName>
</protein>
<gene>
    <name evidence="3" type="ORF">SteCoe_34538</name>
</gene>
<dbReference type="Proteomes" id="UP000187209">
    <property type="component" value="Unassembled WGS sequence"/>
</dbReference>
<evidence type="ECO:0000313" key="3">
    <source>
        <dbReference type="EMBL" id="OMJ68103.1"/>
    </source>
</evidence>
<evidence type="ECO:0000256" key="2">
    <source>
        <dbReference type="SAM" id="MobiDB-lite"/>
    </source>
</evidence>
<dbReference type="EMBL" id="MPUH01001384">
    <property type="protein sequence ID" value="OMJ68103.1"/>
    <property type="molecule type" value="Genomic_DNA"/>
</dbReference>